<sequence>MSTPADLKALQLAFMAGLHRQETMPPFPLRDGPLPAELRWHIYANAYQSRLLECLQQDFEQTWAYAGDEMFASLCRDYLAQHPPRSWTLRELGAHFAPYLVQALPDHPQLGELAEFEWRLRAAFDAADASPLTLAEIQREDAERWPDLRFELIPSADLHLQHFNTLAVWKALKAELPPPAPLYDAQPVSCLIWRSPDRLIRYRSLTAEEATLIRGMTQHQDFATLCLGLSALLPGDTAAFQAGQYLQRWLADGLLGGYRPA</sequence>
<protein>
    <submittedName>
        <fullName evidence="2">DNA-binding domain-containing protein</fullName>
    </submittedName>
</protein>
<evidence type="ECO:0000259" key="1">
    <source>
        <dbReference type="Pfam" id="PF09836"/>
    </source>
</evidence>
<feature type="domain" description="Putative DNA-binding" evidence="1">
    <location>
        <begin position="10"/>
        <end position="100"/>
    </location>
</feature>
<keyword evidence="2" id="KW-0238">DNA-binding</keyword>
<keyword evidence="3" id="KW-1185">Reference proteome</keyword>
<dbReference type="Pfam" id="PF09836">
    <property type="entry name" value="DUF2063"/>
    <property type="match status" value="1"/>
</dbReference>
<dbReference type="EMBL" id="JBGXBU010000011">
    <property type="protein sequence ID" value="MFM4894791.1"/>
    <property type="molecule type" value="Genomic_DNA"/>
</dbReference>
<dbReference type="InterPro" id="IPR018640">
    <property type="entry name" value="DUF2063"/>
</dbReference>
<evidence type="ECO:0000313" key="2">
    <source>
        <dbReference type="EMBL" id="MFM4894791.1"/>
    </source>
</evidence>
<comment type="caution">
    <text evidence="2">The sequence shown here is derived from an EMBL/GenBank/DDBJ whole genome shotgun (WGS) entry which is preliminary data.</text>
</comment>
<dbReference type="RefSeq" id="WP_408791743.1">
    <property type="nucleotide sequence ID" value="NZ_JBGXBU010000011.1"/>
</dbReference>
<dbReference type="Proteomes" id="UP001630969">
    <property type="component" value="Unassembled WGS sequence"/>
</dbReference>
<gene>
    <name evidence="2" type="ORF">ACEUDJ_18270</name>
</gene>
<reference evidence="2 3" key="1">
    <citation type="submission" date="2024-09" db="EMBL/GenBank/DDBJ databases">
        <title>Aeromonas strains Genome sequencing and assembly.</title>
        <authorList>
            <person name="Hu X."/>
            <person name="Tang B."/>
        </authorList>
    </citation>
    <scope>NUCLEOTIDE SEQUENCE [LARGE SCALE GENOMIC DNA]</scope>
    <source>
        <strain evidence="2 3">NB23SCDHY001</strain>
    </source>
</reference>
<name>A0ABW9GUF9_9GAMM</name>
<dbReference type="GeneID" id="97222086"/>
<dbReference type="Gene3D" id="1.10.150.690">
    <property type="entry name" value="DUF2063"/>
    <property type="match status" value="1"/>
</dbReference>
<accession>A0ABW9GUF9</accession>
<organism evidence="2 3">
    <name type="scientific">Aeromonas bivalvium</name>
    <dbReference type="NCBI Taxonomy" id="440079"/>
    <lineage>
        <taxon>Bacteria</taxon>
        <taxon>Pseudomonadati</taxon>
        <taxon>Pseudomonadota</taxon>
        <taxon>Gammaproteobacteria</taxon>
        <taxon>Aeromonadales</taxon>
        <taxon>Aeromonadaceae</taxon>
        <taxon>Aeromonas</taxon>
    </lineage>
</organism>
<proteinExistence type="predicted"/>
<dbReference type="InterPro" id="IPR044922">
    <property type="entry name" value="DUF2063_N_sf"/>
</dbReference>
<evidence type="ECO:0000313" key="3">
    <source>
        <dbReference type="Proteomes" id="UP001630969"/>
    </source>
</evidence>
<dbReference type="GO" id="GO:0003677">
    <property type="term" value="F:DNA binding"/>
    <property type="evidence" value="ECO:0007669"/>
    <property type="project" value="UniProtKB-KW"/>
</dbReference>